<gene>
    <name evidence="1" type="ORF">Salat_1998000</name>
</gene>
<name>A0AAE1XYJ3_9LAMI</name>
<sequence length="126" mass="15039">MLCCGHHRKYFSDRLRKFLDFSESERAKKMVTHEKYLHHRLNDENEDLSKSHNKKELKESQLLLNELLIRGKDFSRINLVQLNDLQSFAAQMLKKLEFKDDEFNEQRTMYAYSSSSTSTVQCFLLT</sequence>
<reference evidence="1" key="2">
    <citation type="journal article" date="2024" name="Plant">
        <title>Genomic evolution and insights into agronomic trait innovations of Sesamum species.</title>
        <authorList>
            <person name="Miao H."/>
            <person name="Wang L."/>
            <person name="Qu L."/>
            <person name="Liu H."/>
            <person name="Sun Y."/>
            <person name="Le M."/>
            <person name="Wang Q."/>
            <person name="Wei S."/>
            <person name="Zheng Y."/>
            <person name="Lin W."/>
            <person name="Duan Y."/>
            <person name="Cao H."/>
            <person name="Xiong S."/>
            <person name="Wang X."/>
            <person name="Wei L."/>
            <person name="Li C."/>
            <person name="Ma Q."/>
            <person name="Ju M."/>
            <person name="Zhao R."/>
            <person name="Li G."/>
            <person name="Mu C."/>
            <person name="Tian Q."/>
            <person name="Mei H."/>
            <person name="Zhang T."/>
            <person name="Gao T."/>
            <person name="Zhang H."/>
        </authorList>
    </citation>
    <scope>NUCLEOTIDE SEQUENCE</scope>
    <source>
        <strain evidence="1">3651</strain>
    </source>
</reference>
<protein>
    <submittedName>
        <fullName evidence="1">Uncharacterized protein</fullName>
    </submittedName>
</protein>
<proteinExistence type="predicted"/>
<evidence type="ECO:0000313" key="1">
    <source>
        <dbReference type="EMBL" id="KAK4420476.1"/>
    </source>
</evidence>
<accession>A0AAE1XYJ3</accession>
<dbReference type="Proteomes" id="UP001293254">
    <property type="component" value="Unassembled WGS sequence"/>
</dbReference>
<evidence type="ECO:0000313" key="2">
    <source>
        <dbReference type="Proteomes" id="UP001293254"/>
    </source>
</evidence>
<keyword evidence="2" id="KW-1185">Reference proteome</keyword>
<organism evidence="1 2">
    <name type="scientific">Sesamum alatum</name>
    <dbReference type="NCBI Taxonomy" id="300844"/>
    <lineage>
        <taxon>Eukaryota</taxon>
        <taxon>Viridiplantae</taxon>
        <taxon>Streptophyta</taxon>
        <taxon>Embryophyta</taxon>
        <taxon>Tracheophyta</taxon>
        <taxon>Spermatophyta</taxon>
        <taxon>Magnoliopsida</taxon>
        <taxon>eudicotyledons</taxon>
        <taxon>Gunneridae</taxon>
        <taxon>Pentapetalae</taxon>
        <taxon>asterids</taxon>
        <taxon>lamiids</taxon>
        <taxon>Lamiales</taxon>
        <taxon>Pedaliaceae</taxon>
        <taxon>Sesamum</taxon>
    </lineage>
</organism>
<dbReference type="EMBL" id="JACGWO010000008">
    <property type="protein sequence ID" value="KAK4420476.1"/>
    <property type="molecule type" value="Genomic_DNA"/>
</dbReference>
<reference evidence="1" key="1">
    <citation type="submission" date="2020-06" db="EMBL/GenBank/DDBJ databases">
        <authorList>
            <person name="Li T."/>
            <person name="Hu X."/>
            <person name="Zhang T."/>
            <person name="Song X."/>
            <person name="Zhang H."/>
            <person name="Dai N."/>
            <person name="Sheng W."/>
            <person name="Hou X."/>
            <person name="Wei L."/>
        </authorList>
    </citation>
    <scope>NUCLEOTIDE SEQUENCE</scope>
    <source>
        <strain evidence="1">3651</strain>
        <tissue evidence="1">Leaf</tissue>
    </source>
</reference>
<dbReference type="AlphaFoldDB" id="A0AAE1XYJ3"/>
<comment type="caution">
    <text evidence="1">The sequence shown here is derived from an EMBL/GenBank/DDBJ whole genome shotgun (WGS) entry which is preliminary data.</text>
</comment>